<dbReference type="InterPro" id="IPR045238">
    <property type="entry name" value="Tim23-like"/>
</dbReference>
<comment type="subcellular location">
    <subcellularLocation>
        <location evidence="1">Membrane</location>
        <topology evidence="1">Multi-pass membrane protein</topology>
    </subcellularLocation>
</comment>
<evidence type="ECO:0000313" key="6">
    <source>
        <dbReference type="Proteomes" id="UP000078348"/>
    </source>
</evidence>
<evidence type="ECO:0000256" key="1">
    <source>
        <dbReference type="ARBA" id="ARBA00004141"/>
    </source>
</evidence>
<dbReference type="EMBL" id="LXWW01000281">
    <property type="protein sequence ID" value="OAO14206.1"/>
    <property type="molecule type" value="Genomic_DNA"/>
</dbReference>
<keyword evidence="3" id="KW-1133">Transmembrane helix</keyword>
<comment type="caution">
    <text evidence="5">The sequence shown here is derived from an EMBL/GenBank/DDBJ whole genome shotgun (WGS) entry which is preliminary data.</text>
</comment>
<dbReference type="PANTHER" id="PTHR15371:SF0">
    <property type="entry name" value="SD19278P"/>
    <property type="match status" value="1"/>
</dbReference>
<sequence length="190" mass="20289">MSNPFGIPDTASADFDYSKLSPMLGMIDNDAPDYIGGTGVQRKWNERTMHNCAVLYLGGLVCGGAYGAIEGLRKSPSPALKIRFNSMLNYSAKRGSTTGNMLGVMAIWYAMCEKGLEKSHMDSFTSRNDYFGPTLCGFTGGLLFKCTAGPRGAIVAGLIGAAAVAAIRFTQNTLLPKLGVSQRSSHLLFL</sequence>
<dbReference type="OrthoDB" id="159299at2759"/>
<gene>
    <name evidence="5" type="ORF">AV274_4129</name>
</gene>
<dbReference type="Pfam" id="PF02466">
    <property type="entry name" value="Tim17"/>
    <property type="match status" value="1"/>
</dbReference>
<evidence type="ECO:0000313" key="5">
    <source>
        <dbReference type="EMBL" id="OAO14206.1"/>
    </source>
</evidence>
<dbReference type="GO" id="GO:0030150">
    <property type="term" value="P:protein import into mitochondrial matrix"/>
    <property type="evidence" value="ECO:0007669"/>
    <property type="project" value="TreeGrafter"/>
</dbReference>
<evidence type="ECO:0000256" key="4">
    <source>
        <dbReference type="ARBA" id="ARBA00023136"/>
    </source>
</evidence>
<organism evidence="5 6">
    <name type="scientific">Blastocystis sp. subtype 1 (strain ATCC 50177 / NandII)</name>
    <dbReference type="NCBI Taxonomy" id="478820"/>
    <lineage>
        <taxon>Eukaryota</taxon>
        <taxon>Sar</taxon>
        <taxon>Stramenopiles</taxon>
        <taxon>Bigyra</taxon>
        <taxon>Opalozoa</taxon>
        <taxon>Opalinata</taxon>
        <taxon>Blastocystidae</taxon>
        <taxon>Blastocystis</taxon>
    </lineage>
</organism>
<dbReference type="STRING" id="478820.A0A196SD18"/>
<dbReference type="AlphaFoldDB" id="A0A196SD18"/>
<keyword evidence="4" id="KW-0472">Membrane</keyword>
<evidence type="ECO:0000256" key="2">
    <source>
        <dbReference type="ARBA" id="ARBA00022692"/>
    </source>
</evidence>
<reference evidence="5 6" key="1">
    <citation type="submission" date="2016-05" db="EMBL/GenBank/DDBJ databases">
        <title>Nuclear genome of Blastocystis sp. subtype 1 NandII.</title>
        <authorList>
            <person name="Gentekaki E."/>
            <person name="Curtis B."/>
            <person name="Stairs C."/>
            <person name="Eme L."/>
            <person name="Herman E."/>
            <person name="Klimes V."/>
            <person name="Arias M.C."/>
            <person name="Elias M."/>
            <person name="Hilliou F."/>
            <person name="Klute M."/>
            <person name="Malik S.-B."/>
            <person name="Pightling A."/>
            <person name="Rachubinski R."/>
            <person name="Salas D."/>
            <person name="Schlacht A."/>
            <person name="Suga H."/>
            <person name="Archibald J."/>
            <person name="Ball S.G."/>
            <person name="Clark G."/>
            <person name="Dacks J."/>
            <person name="Van Der Giezen M."/>
            <person name="Tsaousis A."/>
            <person name="Roger A."/>
        </authorList>
    </citation>
    <scope>NUCLEOTIDE SEQUENCE [LARGE SCALE GENOMIC DNA]</scope>
    <source>
        <strain evidence="6">ATCC 50177 / NandII</strain>
    </source>
</reference>
<dbReference type="Proteomes" id="UP000078348">
    <property type="component" value="Unassembled WGS sequence"/>
</dbReference>
<evidence type="ECO:0000256" key="3">
    <source>
        <dbReference type="ARBA" id="ARBA00022989"/>
    </source>
</evidence>
<keyword evidence="2" id="KW-0812">Transmembrane</keyword>
<dbReference type="GO" id="GO:0005744">
    <property type="term" value="C:TIM23 mitochondrial import inner membrane translocase complex"/>
    <property type="evidence" value="ECO:0007669"/>
    <property type="project" value="TreeGrafter"/>
</dbReference>
<keyword evidence="6" id="KW-1185">Reference proteome</keyword>
<protein>
    <submittedName>
        <fullName evidence="5">Tim23</fullName>
    </submittedName>
</protein>
<accession>A0A196SD18</accession>
<dbReference type="PANTHER" id="PTHR15371">
    <property type="entry name" value="TIM23"/>
    <property type="match status" value="1"/>
</dbReference>
<dbReference type="GO" id="GO:0008320">
    <property type="term" value="F:protein transmembrane transporter activity"/>
    <property type="evidence" value="ECO:0007669"/>
    <property type="project" value="TreeGrafter"/>
</dbReference>
<name>A0A196SD18_BLAHN</name>
<proteinExistence type="predicted"/>